<sequence>MDNYRVFYDVVIEDDSCIVQIKAVGHKEHNTLYIGGKEVQI</sequence>
<organism evidence="1 2">
    <name type="scientific">Coleofasciculus chthonoplastes PCC 7420</name>
    <dbReference type="NCBI Taxonomy" id="118168"/>
    <lineage>
        <taxon>Bacteria</taxon>
        <taxon>Bacillati</taxon>
        <taxon>Cyanobacteriota</taxon>
        <taxon>Cyanophyceae</taxon>
        <taxon>Coleofasciculales</taxon>
        <taxon>Coleofasciculaceae</taxon>
        <taxon>Coleofasciculus</taxon>
    </lineage>
</organism>
<keyword evidence="2" id="KW-1185">Reference proteome</keyword>
<reference evidence="1 2" key="1">
    <citation type="submission" date="2008-07" db="EMBL/GenBank/DDBJ databases">
        <authorList>
            <person name="Tandeau de Marsac N."/>
            <person name="Ferriera S."/>
            <person name="Johnson J."/>
            <person name="Kravitz S."/>
            <person name="Beeson K."/>
            <person name="Sutton G."/>
            <person name="Rogers Y.-H."/>
            <person name="Friedman R."/>
            <person name="Frazier M."/>
            <person name="Venter J.C."/>
        </authorList>
    </citation>
    <scope>NUCLEOTIDE SEQUENCE [LARGE SCALE GENOMIC DNA]</scope>
    <source>
        <strain evidence="1 2">PCC 7420</strain>
    </source>
</reference>
<protein>
    <submittedName>
        <fullName evidence="1">Uncharacterized protein</fullName>
    </submittedName>
</protein>
<dbReference type="AlphaFoldDB" id="B4VJ06"/>
<gene>
    <name evidence="1" type="ORF">MC7420_7701</name>
</gene>
<accession>B4VJ06</accession>
<proteinExistence type="predicted"/>
<evidence type="ECO:0000313" key="2">
    <source>
        <dbReference type="Proteomes" id="UP000003835"/>
    </source>
</evidence>
<dbReference type="Proteomes" id="UP000003835">
    <property type="component" value="Unassembled WGS sequence"/>
</dbReference>
<dbReference type="EMBL" id="DS989842">
    <property type="protein sequence ID" value="EDX77963.1"/>
    <property type="molecule type" value="Genomic_DNA"/>
</dbReference>
<dbReference type="HOGENOM" id="CLU_3268480_0_0_3"/>
<evidence type="ECO:0000313" key="1">
    <source>
        <dbReference type="EMBL" id="EDX77963.1"/>
    </source>
</evidence>
<dbReference type="STRING" id="118168.MC7420_7701"/>
<name>B4VJ06_9CYAN</name>